<dbReference type="PROSITE" id="PS00923">
    <property type="entry name" value="ASP_GLU_RACEMASE_1"/>
    <property type="match status" value="1"/>
</dbReference>
<dbReference type="PANTHER" id="PTHR21198">
    <property type="entry name" value="GLUTAMATE RACEMASE"/>
    <property type="match status" value="1"/>
</dbReference>
<feature type="compositionally biased region" description="Low complexity" evidence="3">
    <location>
        <begin position="245"/>
        <end position="260"/>
    </location>
</feature>
<dbReference type="RefSeq" id="WP_219801531.1">
    <property type="nucleotide sequence ID" value="NZ_CP080096.1"/>
</dbReference>
<keyword evidence="5" id="KW-1185">Reference proteome</keyword>
<dbReference type="Gene3D" id="3.40.50.1860">
    <property type="match status" value="2"/>
</dbReference>
<evidence type="ECO:0000313" key="4">
    <source>
        <dbReference type="EMBL" id="QYD72103.1"/>
    </source>
</evidence>
<evidence type="ECO:0000313" key="5">
    <source>
        <dbReference type="Proteomes" id="UP000826462"/>
    </source>
</evidence>
<keyword evidence="2 4" id="KW-0413">Isomerase</keyword>
<dbReference type="InterPro" id="IPR018187">
    <property type="entry name" value="Asp/Glu_racemase_AS_1"/>
</dbReference>
<evidence type="ECO:0000256" key="3">
    <source>
        <dbReference type="SAM" id="MobiDB-lite"/>
    </source>
</evidence>
<dbReference type="InterPro" id="IPR001920">
    <property type="entry name" value="Asp/Glu_race"/>
</dbReference>
<dbReference type="Proteomes" id="UP000826462">
    <property type="component" value="Chromosome 2"/>
</dbReference>
<feature type="region of interest" description="Disordered" evidence="3">
    <location>
        <begin position="245"/>
        <end position="269"/>
    </location>
</feature>
<accession>A0ABX8USU0</accession>
<sequence>MGNGAPSAGLVIGVLGGMGPQATADFLMKLTAATPAECEQDHLRVHIDSNPKVPDRSEAIMGRGASPGAVLAGMAAGLERAGADFLVMPCNTAHAFEADIRAAVSVPFVSMIEETRAACEQAFPDATRFGLLATSGCVHALLYQNAFTRAGRRTVVLDAADQESLMALLYRVKRGDRSNAVRAAMRTYGEGLIDAGADMVIAACSEVPLVLADGDLTRPVLDATALLARRCVRYAYGFEPLPAAQPSAQPATQPATQPGAHPIASMSAS</sequence>
<reference evidence="4 5" key="1">
    <citation type="submission" date="2021-07" db="EMBL/GenBank/DDBJ databases">
        <title>Paraburkholderia edwinii protects Aspergillus sp. from phenazines by acting as a toxin sponge.</title>
        <authorList>
            <person name="Dahlstrom K.M."/>
            <person name="Newman D.K."/>
        </authorList>
    </citation>
    <scope>NUCLEOTIDE SEQUENCE [LARGE SCALE GENOMIC DNA]</scope>
    <source>
        <strain evidence="4 5">Pe01</strain>
    </source>
</reference>
<protein>
    <submittedName>
        <fullName evidence="4">Amino acid racemase</fullName>
        <ecNumber evidence="4">5.1.1.-</ecNumber>
    </submittedName>
</protein>
<dbReference type="EMBL" id="CP080096">
    <property type="protein sequence ID" value="QYD72103.1"/>
    <property type="molecule type" value="Genomic_DNA"/>
</dbReference>
<dbReference type="GO" id="GO:0016853">
    <property type="term" value="F:isomerase activity"/>
    <property type="evidence" value="ECO:0007669"/>
    <property type="project" value="UniProtKB-KW"/>
</dbReference>
<dbReference type="InterPro" id="IPR004380">
    <property type="entry name" value="Asp_race"/>
</dbReference>
<comment type="similarity">
    <text evidence="1">Belongs to the aspartate/glutamate racemases family.</text>
</comment>
<dbReference type="PANTHER" id="PTHR21198:SF7">
    <property type="entry name" value="ASPARTATE-GLUTAMATE RACEMASE FAMILY"/>
    <property type="match status" value="1"/>
</dbReference>
<gene>
    <name evidence="4" type="ORF">KZJ38_34720</name>
</gene>
<evidence type="ECO:0000256" key="2">
    <source>
        <dbReference type="ARBA" id="ARBA00023235"/>
    </source>
</evidence>
<dbReference type="SUPFAM" id="SSF53681">
    <property type="entry name" value="Aspartate/glutamate racemase"/>
    <property type="match status" value="2"/>
</dbReference>
<dbReference type="Pfam" id="PF01177">
    <property type="entry name" value="Asp_Glu_race"/>
    <property type="match status" value="1"/>
</dbReference>
<dbReference type="EC" id="5.1.1.-" evidence="4"/>
<evidence type="ECO:0000256" key="1">
    <source>
        <dbReference type="ARBA" id="ARBA00007847"/>
    </source>
</evidence>
<proteinExistence type="inferred from homology"/>
<organism evidence="4 5">
    <name type="scientific">Paraburkholderia edwinii</name>
    <dbReference type="NCBI Taxonomy" id="2861782"/>
    <lineage>
        <taxon>Bacteria</taxon>
        <taxon>Pseudomonadati</taxon>
        <taxon>Pseudomonadota</taxon>
        <taxon>Betaproteobacteria</taxon>
        <taxon>Burkholderiales</taxon>
        <taxon>Burkholderiaceae</taxon>
        <taxon>Paraburkholderia</taxon>
    </lineage>
</organism>
<name>A0ABX8USU0_9BURK</name>
<dbReference type="NCBIfam" id="TIGR00035">
    <property type="entry name" value="asp_race"/>
    <property type="match status" value="1"/>
</dbReference>
<dbReference type="InterPro" id="IPR015942">
    <property type="entry name" value="Asp/Glu/hydantoin_racemase"/>
</dbReference>